<dbReference type="AlphaFoldDB" id="A0A843V4Q7"/>
<comment type="caution">
    <text evidence="1">The sequence shown here is derived from an EMBL/GenBank/DDBJ whole genome shotgun (WGS) entry which is preliminary data.</text>
</comment>
<evidence type="ECO:0000313" key="2">
    <source>
        <dbReference type="Proteomes" id="UP000652761"/>
    </source>
</evidence>
<protein>
    <submittedName>
        <fullName evidence="1">Uncharacterized protein</fullName>
    </submittedName>
</protein>
<dbReference type="EMBL" id="NMUH01001077">
    <property type="protein sequence ID" value="MQL88654.1"/>
    <property type="molecule type" value="Genomic_DNA"/>
</dbReference>
<reference evidence="1" key="1">
    <citation type="submission" date="2017-07" db="EMBL/GenBank/DDBJ databases">
        <title>Taro Niue Genome Assembly and Annotation.</title>
        <authorList>
            <person name="Atibalentja N."/>
            <person name="Keating K."/>
            <person name="Fields C.J."/>
        </authorList>
    </citation>
    <scope>NUCLEOTIDE SEQUENCE</scope>
    <source>
        <strain evidence="1">Niue_2</strain>
        <tissue evidence="1">Leaf</tissue>
    </source>
</reference>
<organism evidence="1 2">
    <name type="scientific">Colocasia esculenta</name>
    <name type="common">Wild taro</name>
    <name type="synonym">Arum esculentum</name>
    <dbReference type="NCBI Taxonomy" id="4460"/>
    <lineage>
        <taxon>Eukaryota</taxon>
        <taxon>Viridiplantae</taxon>
        <taxon>Streptophyta</taxon>
        <taxon>Embryophyta</taxon>
        <taxon>Tracheophyta</taxon>
        <taxon>Spermatophyta</taxon>
        <taxon>Magnoliopsida</taxon>
        <taxon>Liliopsida</taxon>
        <taxon>Araceae</taxon>
        <taxon>Aroideae</taxon>
        <taxon>Colocasieae</taxon>
        <taxon>Colocasia</taxon>
    </lineage>
</organism>
<name>A0A843V4Q7_COLES</name>
<proteinExistence type="predicted"/>
<keyword evidence="2" id="KW-1185">Reference proteome</keyword>
<evidence type="ECO:0000313" key="1">
    <source>
        <dbReference type="EMBL" id="MQL88654.1"/>
    </source>
</evidence>
<accession>A0A843V4Q7</accession>
<dbReference type="Proteomes" id="UP000652761">
    <property type="component" value="Unassembled WGS sequence"/>
</dbReference>
<sequence length="79" mass="9115">MWEIFHKLRMDYDTYFAVAAPLRLVCLVSLETPDVGDIPQTVLETLGAEARFEIMRAWKPDFEIVRMCKSDLKHVGTKA</sequence>
<gene>
    <name evidence="1" type="ORF">Taro_021219</name>
</gene>